<gene>
    <name evidence="2" type="ORF">BN869_000007658_1</name>
</gene>
<dbReference type="PANTHER" id="PTHR37852">
    <property type="entry name" value="YALI0B21208P"/>
    <property type="match status" value="1"/>
</dbReference>
<evidence type="ECO:0000313" key="2">
    <source>
        <dbReference type="EMBL" id="CEO51600.1"/>
    </source>
</evidence>
<organism evidence="2">
    <name type="scientific">Bionectria ochroleuca</name>
    <name type="common">Gliocladium roseum</name>
    <dbReference type="NCBI Taxonomy" id="29856"/>
    <lineage>
        <taxon>Eukaryota</taxon>
        <taxon>Fungi</taxon>
        <taxon>Dikarya</taxon>
        <taxon>Ascomycota</taxon>
        <taxon>Pezizomycotina</taxon>
        <taxon>Sordariomycetes</taxon>
        <taxon>Hypocreomycetidae</taxon>
        <taxon>Hypocreales</taxon>
        <taxon>Bionectriaceae</taxon>
        <taxon>Clonostachys</taxon>
    </lineage>
</organism>
<dbReference type="AlphaFoldDB" id="A0A0B7K9K1"/>
<feature type="region of interest" description="Disordered" evidence="1">
    <location>
        <begin position="1"/>
        <end position="37"/>
    </location>
</feature>
<dbReference type="PANTHER" id="PTHR37852:SF1">
    <property type="entry name" value="HIG1 DOMAIN-CONTAINING PROTEIN"/>
    <property type="match status" value="1"/>
</dbReference>
<dbReference type="EMBL" id="CDPU01000024">
    <property type="protein sequence ID" value="CEO51600.1"/>
    <property type="molecule type" value="Genomic_DNA"/>
</dbReference>
<feature type="compositionally biased region" description="Low complexity" evidence="1">
    <location>
        <begin position="14"/>
        <end position="29"/>
    </location>
</feature>
<evidence type="ECO:0000256" key="1">
    <source>
        <dbReference type="SAM" id="MobiDB-lite"/>
    </source>
</evidence>
<sequence>MDPANASLLNPAGASRPYVAASSSSSSPSSLPPANFPHDSHPRLSLVSPTRITAGSVVSALIGFSLGATQGGNTAQLRFRAEHAHKMPDSTAGWYLYHKTKNYHAMQGGIREGFKMAARTGFWSCMALSLESTVDRCRGATDMFSTIIASLTVAGAFSIWHRFSVSTAARTAKSGLLFGIVYGGIQDLLGLARGRPIGYVDFVRRRLGRGPTTSALDDRDAR</sequence>
<protein>
    <submittedName>
        <fullName evidence="2">Uncharacterized protein</fullName>
    </submittedName>
</protein>
<proteinExistence type="predicted"/>
<reference evidence="2" key="1">
    <citation type="submission" date="2015-01" db="EMBL/GenBank/DDBJ databases">
        <authorList>
            <person name="Durling Mikael"/>
        </authorList>
    </citation>
    <scope>NUCLEOTIDE SEQUENCE</scope>
</reference>
<accession>A0A0B7K9K1</accession>
<name>A0A0B7K9K1_BIOOC</name>